<keyword evidence="2" id="KW-1185">Reference proteome</keyword>
<dbReference type="EMBL" id="JBDIME010000027">
    <property type="protein sequence ID" value="MEN2792342.1"/>
    <property type="molecule type" value="Genomic_DNA"/>
</dbReference>
<organism evidence="1 2">
    <name type="scientific">Sphingomonas oligophenolica</name>
    <dbReference type="NCBI Taxonomy" id="301154"/>
    <lineage>
        <taxon>Bacteria</taxon>
        <taxon>Pseudomonadati</taxon>
        <taxon>Pseudomonadota</taxon>
        <taxon>Alphaproteobacteria</taxon>
        <taxon>Sphingomonadales</taxon>
        <taxon>Sphingomonadaceae</taxon>
        <taxon>Sphingomonas</taxon>
    </lineage>
</organism>
<dbReference type="RefSeq" id="WP_343890958.1">
    <property type="nucleotide sequence ID" value="NZ_BAAAEH010000036.1"/>
</dbReference>
<accession>A0ABU9Y964</accession>
<dbReference type="InterPro" id="IPR013211">
    <property type="entry name" value="LVIVD"/>
</dbReference>
<gene>
    <name evidence="1" type="ORF">ABC974_22110</name>
</gene>
<comment type="caution">
    <text evidence="1">The sequence shown here is derived from an EMBL/GenBank/DDBJ whole genome shotgun (WGS) entry which is preliminary data.</text>
</comment>
<dbReference type="Proteomes" id="UP001419910">
    <property type="component" value="Unassembled WGS sequence"/>
</dbReference>
<proteinExistence type="predicted"/>
<evidence type="ECO:0000313" key="2">
    <source>
        <dbReference type="Proteomes" id="UP001419910"/>
    </source>
</evidence>
<reference evidence="1 2" key="1">
    <citation type="submission" date="2024-05" db="EMBL/GenBank/DDBJ databases">
        <authorList>
            <person name="Liu Q."/>
            <person name="Xin Y.-H."/>
        </authorList>
    </citation>
    <scope>NUCLEOTIDE SEQUENCE [LARGE SCALE GENOMIC DNA]</scope>
    <source>
        <strain evidence="1 2">CGMCC 1.10181</strain>
    </source>
</reference>
<dbReference type="Pfam" id="PF08309">
    <property type="entry name" value="LVIVD"/>
    <property type="match status" value="2"/>
</dbReference>
<name>A0ABU9Y964_9SPHN</name>
<protein>
    <submittedName>
        <fullName evidence="1">Uncharacterized protein</fullName>
    </submittedName>
</protein>
<sequence>MPAALAQGETGMAFAPTRRDVLLGGGAGLAALSLGEAVVAQTGPGPSVMDRLDPQLYIEGMTLHAHYMPGQNCGSKLQFMTQGDKRYLFHSYMTGDRKVVGRCLDVTDPLHAVVVGDNLFAGYQMQIGYNHVIRRWILITSVTPVEPQIDMTRGFNVNAKGLRGIRIYDVTDPSKTLLLSEWSCDQGDPGRALQEGTGTHRNFYTGGRYAYLDTSPDNSFTGYELGRANGVQIIDILDPAHPKFVSNIWVPGQRRGEEAEYREFAWAGGGKASPSFHGGFIVPENVEDGGRLGYGAWSVLGVRVHDLSDVTKPRLVGTWNSPDPDGGGIKFHTVDVAHIDRGIVMVSPEMIGTECKGSWYNSYVLDARDPARLKMVAKLPVPKPPAGAPFADYCQKRGRFGPHNAPHQKAPGQAAPNFTCYTYFDAGLQCYDISNPADPRITGFFVPPQMGSLDRPGSYNRDTDGVFVEWDRRLIWASTSSGLYLLSSPTLGNPTFARAGVRQWTLPALRRHWPRA</sequence>
<evidence type="ECO:0000313" key="1">
    <source>
        <dbReference type="EMBL" id="MEN2792342.1"/>
    </source>
</evidence>